<dbReference type="GO" id="GO:0005829">
    <property type="term" value="C:cytosol"/>
    <property type="evidence" value="ECO:0007669"/>
    <property type="project" value="UniProtKB-SubCell"/>
</dbReference>
<dbReference type="GO" id="GO:0005085">
    <property type="term" value="F:guanyl-nucleotide exchange factor activity"/>
    <property type="evidence" value="ECO:0007669"/>
    <property type="project" value="TreeGrafter"/>
</dbReference>
<dbReference type="PANTHER" id="PTHR45989:SF1">
    <property type="entry name" value="TRANSLATION INITIATION FACTOR EIF-2B SUBUNIT GAMMA"/>
    <property type="match status" value="1"/>
</dbReference>
<comment type="function">
    <text evidence="8">Acts as a component of the translation initiation factor 2B (eIF2B) complex, which catalyzes the exchange of GDP for GTP on the eukaryotic initiation factor 2 (eIF2) complex gamma subunit. Its guanine nucleotide exchange factor activity is repressed when bound to eIF2 complex phosphorylated on the alpha subunit, thereby limiting the amount of methionyl-initiator methionine tRNA available to the ribosome and consequently global translation is repressed.</text>
</comment>
<keyword evidence="5" id="KW-0648">Protein biosynthesis</keyword>
<comment type="similarity">
    <text evidence="2">Belongs to the eIF-2B gamma/epsilon subunits family.</text>
</comment>
<dbReference type="Gene3D" id="2.160.10.10">
    <property type="entry name" value="Hexapeptide repeat proteins"/>
    <property type="match status" value="1"/>
</dbReference>
<evidence type="ECO:0000256" key="7">
    <source>
        <dbReference type="ARBA" id="ARBA00044229"/>
    </source>
</evidence>
<keyword evidence="3" id="KW-0963">Cytoplasm</keyword>
<comment type="subcellular location">
    <subcellularLocation>
        <location evidence="1">Cytoplasm</location>
        <location evidence="1">Cytosol</location>
    </subcellularLocation>
</comment>
<evidence type="ECO:0000256" key="6">
    <source>
        <dbReference type="ARBA" id="ARBA00044196"/>
    </source>
</evidence>
<evidence type="ECO:0000256" key="3">
    <source>
        <dbReference type="ARBA" id="ARBA00022490"/>
    </source>
</evidence>
<evidence type="ECO:0000256" key="9">
    <source>
        <dbReference type="ARBA" id="ARBA00046432"/>
    </source>
</evidence>
<evidence type="ECO:0000256" key="2">
    <source>
        <dbReference type="ARBA" id="ARBA00007878"/>
    </source>
</evidence>
<dbReference type="SUPFAM" id="SSF53448">
    <property type="entry name" value="Nucleotide-diphospho-sugar transferases"/>
    <property type="match status" value="1"/>
</dbReference>
<evidence type="ECO:0000259" key="10">
    <source>
        <dbReference type="Pfam" id="PF00483"/>
    </source>
</evidence>
<keyword evidence="13" id="KW-1185">Reference proteome</keyword>
<dbReference type="OrthoDB" id="10250549at2759"/>
<dbReference type="Gene3D" id="3.90.550.10">
    <property type="entry name" value="Spore Coat Polysaccharide Biosynthesis Protein SpsA, Chain A"/>
    <property type="match status" value="1"/>
</dbReference>
<reference evidence="12" key="1">
    <citation type="submission" date="2022-10" db="EMBL/GenBank/DDBJ databases">
        <title>Novel sulphate-reducing endosymbionts in the free-living metamonad Anaeramoeba.</title>
        <authorList>
            <person name="Jerlstrom-Hultqvist J."/>
            <person name="Cepicka I."/>
            <person name="Gallot-Lavallee L."/>
            <person name="Salas-Leiva D."/>
            <person name="Curtis B.A."/>
            <person name="Zahonova K."/>
            <person name="Pipaliya S."/>
            <person name="Dacks J."/>
            <person name="Roger A.J."/>
        </authorList>
    </citation>
    <scope>NUCLEOTIDE SEQUENCE</scope>
    <source>
        <strain evidence="12">BMAN</strain>
    </source>
</reference>
<proteinExistence type="inferred from homology"/>
<comment type="caution">
    <text evidence="12">The sequence shown here is derived from an EMBL/GenBank/DDBJ whole genome shotgun (WGS) entry which is preliminary data.</text>
</comment>
<dbReference type="GO" id="GO:0002183">
    <property type="term" value="P:cytoplasmic translational initiation"/>
    <property type="evidence" value="ECO:0007669"/>
    <property type="project" value="TreeGrafter"/>
</dbReference>
<evidence type="ECO:0000256" key="1">
    <source>
        <dbReference type="ARBA" id="ARBA00004514"/>
    </source>
</evidence>
<dbReference type="GO" id="GO:0005851">
    <property type="term" value="C:eukaryotic translation initiation factor 2B complex"/>
    <property type="evidence" value="ECO:0007669"/>
    <property type="project" value="TreeGrafter"/>
</dbReference>
<dbReference type="PANTHER" id="PTHR45989">
    <property type="entry name" value="TRANSLATION INITIATION FACTOR EIF-2B SUBUNIT GAMMA"/>
    <property type="match status" value="1"/>
</dbReference>
<evidence type="ECO:0000256" key="5">
    <source>
        <dbReference type="ARBA" id="ARBA00022917"/>
    </source>
</evidence>
<dbReference type="InterPro" id="IPR005835">
    <property type="entry name" value="NTP_transferase_dom"/>
</dbReference>
<evidence type="ECO:0000313" key="12">
    <source>
        <dbReference type="EMBL" id="KAJ5074613.1"/>
    </source>
</evidence>
<dbReference type="Pfam" id="PF00483">
    <property type="entry name" value="NTP_transferase"/>
    <property type="match status" value="1"/>
</dbReference>
<accession>A0A9Q0LKS1</accession>
<gene>
    <name evidence="12" type="ORF">M0811_01244</name>
</gene>
<organism evidence="12 13">
    <name type="scientific">Anaeramoeba ignava</name>
    <name type="common">Anaerobic marine amoeba</name>
    <dbReference type="NCBI Taxonomy" id="1746090"/>
    <lineage>
        <taxon>Eukaryota</taxon>
        <taxon>Metamonada</taxon>
        <taxon>Anaeramoebidae</taxon>
        <taxon>Anaeramoeba</taxon>
    </lineage>
</organism>
<sequence length="437" mass="49648">MSRVINQQFQVVILAGGHGSKMNPLAKDIAKPLLRVGNRPLISYVLEMMQKAQFDEVIIVTHSQMVSQIQSYLETSDIKSNTRIITVKEDLGTADVLRSIREQIRSDFIVISSDLITDAPLHHVADIHRVFDSTVTLLLHQEEKETLTQMQKDKFYYQDYIGLNEDNICFFGSSIDFEKRIKTKPWILNKYGEFSLHRNLTDSHIYIFSRWILDLLSIKKEISSIKGDLIPYLVSKQATLLQKEKYSKIFKRFHKQAPVQKSINCIAVIDSKEPHISKFNNYENVKSSNIFIRVNTVSSYKRANFEIAKATSELLPFEKKVSDDFVDATTNLVNDPFLTSPCIIGQCVSIGAKSVLMKSIIGPHCKIGENVKIQNSIIMDHVTIGNDCVINDSVICSNSLIQNNCELVSCVVGSTYSIEENSSYKNKLLKNMFNFSK</sequence>
<evidence type="ECO:0000313" key="13">
    <source>
        <dbReference type="Proteomes" id="UP001149090"/>
    </source>
</evidence>
<keyword evidence="4 12" id="KW-0396">Initiation factor</keyword>
<dbReference type="AlphaFoldDB" id="A0A9Q0LKS1"/>
<protein>
    <recommendedName>
        <fullName evidence="6">Translation initiation factor eIF2B subunit gamma</fullName>
    </recommendedName>
    <alternativeName>
        <fullName evidence="7">eIF2B GDP-GTP exchange factor subunit gamma</fullName>
    </alternativeName>
</protein>
<evidence type="ECO:0000259" key="11">
    <source>
        <dbReference type="Pfam" id="PF25084"/>
    </source>
</evidence>
<evidence type="ECO:0000256" key="4">
    <source>
        <dbReference type="ARBA" id="ARBA00022540"/>
    </source>
</evidence>
<feature type="domain" description="Nucleotidyl transferase" evidence="10">
    <location>
        <begin position="11"/>
        <end position="146"/>
    </location>
</feature>
<name>A0A9Q0LKS1_ANAIG</name>
<dbReference type="Pfam" id="PF25084">
    <property type="entry name" value="LbH_EIF2B"/>
    <property type="match status" value="1"/>
</dbReference>
<comment type="subunit">
    <text evidence="9">Component of the translation initiation factor 2B (eIF2B) complex which is a heterodecamer of two sets of five different subunits: alpha, beta, gamma, delta and epsilon. Subunits alpha, beta and delta comprise a regulatory subcomplex and subunits epsilon and gamma comprise a catalytic subcomplex. Within the complex, the hexameric regulatory complex resides at the center, with the two heterodimeric catalytic subcomplexes bound on opposite sides.</text>
</comment>
<evidence type="ECO:0000256" key="8">
    <source>
        <dbReference type="ARBA" id="ARBA00045373"/>
    </source>
</evidence>
<feature type="domain" description="EIF2B subunit epsilon/gamma LbH" evidence="11">
    <location>
        <begin position="334"/>
        <end position="421"/>
    </location>
</feature>
<dbReference type="InterPro" id="IPR029044">
    <property type="entry name" value="Nucleotide-diphossugar_trans"/>
</dbReference>
<dbReference type="InterPro" id="IPR056764">
    <property type="entry name" value="LbH_EIF2B3/5"/>
</dbReference>
<dbReference type="GO" id="GO:0003743">
    <property type="term" value="F:translation initiation factor activity"/>
    <property type="evidence" value="ECO:0007669"/>
    <property type="project" value="UniProtKB-KW"/>
</dbReference>
<dbReference type="EMBL" id="JAPDFW010000070">
    <property type="protein sequence ID" value="KAJ5074613.1"/>
    <property type="molecule type" value="Genomic_DNA"/>
</dbReference>
<dbReference type="InterPro" id="IPR051960">
    <property type="entry name" value="eIF2B_gamma"/>
</dbReference>
<dbReference type="Proteomes" id="UP001149090">
    <property type="component" value="Unassembled WGS sequence"/>
</dbReference>
<dbReference type="OMA" id="NCVINPK"/>